<evidence type="ECO:0000313" key="2">
    <source>
        <dbReference type="EMBL" id="KZV91354.1"/>
    </source>
</evidence>
<proteinExistence type="predicted"/>
<dbReference type="STRING" id="1314781.A0A165H2D7"/>
<gene>
    <name evidence="2" type="ORF">EXIGLDRAFT_719417</name>
</gene>
<keyword evidence="1" id="KW-0732">Signal</keyword>
<dbReference type="Proteomes" id="UP000077266">
    <property type="component" value="Unassembled WGS sequence"/>
</dbReference>
<keyword evidence="3" id="KW-1185">Reference proteome</keyword>
<accession>A0A165H2D7</accession>
<protein>
    <submittedName>
        <fullName evidence="2">Uncharacterized protein</fullName>
    </submittedName>
</protein>
<sequence length="151" mass="15193">MRASFFTALFATVFFVGSAAAAPLQSRQVGNLQCNLARLRIVGALASTTGTVEKISDATADDDVTASAADDALTGLDGASSGIKTIALALVSGQTAPADARDQVEAGLTQAKTALDSISSTDDAVTAQVTKAQKSLDKAISAGQDVVAECK</sequence>
<feature type="chain" id="PRO_5007858485" evidence="1">
    <location>
        <begin position="22"/>
        <end position="151"/>
    </location>
</feature>
<dbReference type="OrthoDB" id="3178264at2759"/>
<evidence type="ECO:0000313" key="3">
    <source>
        <dbReference type="Proteomes" id="UP000077266"/>
    </source>
</evidence>
<dbReference type="EMBL" id="KV426029">
    <property type="protein sequence ID" value="KZV91354.1"/>
    <property type="molecule type" value="Genomic_DNA"/>
</dbReference>
<feature type="signal peptide" evidence="1">
    <location>
        <begin position="1"/>
        <end position="21"/>
    </location>
</feature>
<dbReference type="InParanoid" id="A0A165H2D7"/>
<name>A0A165H2D7_EXIGL</name>
<reference evidence="2 3" key="1">
    <citation type="journal article" date="2016" name="Mol. Biol. Evol.">
        <title>Comparative Genomics of Early-Diverging Mushroom-Forming Fungi Provides Insights into the Origins of Lignocellulose Decay Capabilities.</title>
        <authorList>
            <person name="Nagy L.G."/>
            <person name="Riley R."/>
            <person name="Tritt A."/>
            <person name="Adam C."/>
            <person name="Daum C."/>
            <person name="Floudas D."/>
            <person name="Sun H."/>
            <person name="Yadav J.S."/>
            <person name="Pangilinan J."/>
            <person name="Larsson K.H."/>
            <person name="Matsuura K."/>
            <person name="Barry K."/>
            <person name="Labutti K."/>
            <person name="Kuo R."/>
            <person name="Ohm R.A."/>
            <person name="Bhattacharya S.S."/>
            <person name="Shirouzu T."/>
            <person name="Yoshinaga Y."/>
            <person name="Martin F.M."/>
            <person name="Grigoriev I.V."/>
            <person name="Hibbett D.S."/>
        </authorList>
    </citation>
    <scope>NUCLEOTIDE SEQUENCE [LARGE SCALE GENOMIC DNA]</scope>
    <source>
        <strain evidence="2 3">HHB12029</strain>
    </source>
</reference>
<evidence type="ECO:0000256" key="1">
    <source>
        <dbReference type="SAM" id="SignalP"/>
    </source>
</evidence>
<organism evidence="2 3">
    <name type="scientific">Exidia glandulosa HHB12029</name>
    <dbReference type="NCBI Taxonomy" id="1314781"/>
    <lineage>
        <taxon>Eukaryota</taxon>
        <taxon>Fungi</taxon>
        <taxon>Dikarya</taxon>
        <taxon>Basidiomycota</taxon>
        <taxon>Agaricomycotina</taxon>
        <taxon>Agaricomycetes</taxon>
        <taxon>Auriculariales</taxon>
        <taxon>Exidiaceae</taxon>
        <taxon>Exidia</taxon>
    </lineage>
</organism>
<dbReference type="AlphaFoldDB" id="A0A165H2D7"/>